<dbReference type="GO" id="GO:0030246">
    <property type="term" value="F:carbohydrate binding"/>
    <property type="evidence" value="ECO:0007669"/>
    <property type="project" value="UniProtKB-KW"/>
</dbReference>
<reference evidence="4 5" key="1">
    <citation type="submission" date="2022-03" db="EMBL/GenBank/DDBJ databases">
        <authorList>
            <person name="Nunn A."/>
            <person name="Chopra R."/>
            <person name="Nunn A."/>
            <person name="Contreras Garrido A."/>
        </authorList>
    </citation>
    <scope>NUCLEOTIDE SEQUENCE [LARGE SCALE GENOMIC DNA]</scope>
</reference>
<dbReference type="SUPFAM" id="SSF49899">
    <property type="entry name" value="Concanavalin A-like lectins/glucanases"/>
    <property type="match status" value="1"/>
</dbReference>
<gene>
    <name evidence="4" type="ORF">TAV2_LOCUS3162</name>
</gene>
<dbReference type="InterPro" id="IPR050258">
    <property type="entry name" value="Leguminous_Lectin"/>
</dbReference>
<dbReference type="Proteomes" id="UP000836841">
    <property type="component" value="Chromosome 1"/>
</dbReference>
<dbReference type="PANTHER" id="PTHR32401:SF40">
    <property type="entry name" value="(RAPE) HYPOTHETICAL PROTEIN"/>
    <property type="match status" value="1"/>
</dbReference>
<evidence type="ECO:0000256" key="1">
    <source>
        <dbReference type="ARBA" id="ARBA00007606"/>
    </source>
</evidence>
<dbReference type="AlphaFoldDB" id="A0AAU9R9X2"/>
<name>A0AAU9R9X2_THLAR</name>
<dbReference type="InterPro" id="IPR013320">
    <property type="entry name" value="ConA-like_dom_sf"/>
</dbReference>
<protein>
    <recommendedName>
        <fullName evidence="3">Legume lectin domain-containing protein</fullName>
    </recommendedName>
</protein>
<feature type="domain" description="Legume lectin" evidence="3">
    <location>
        <begin position="21"/>
        <end position="102"/>
    </location>
</feature>
<evidence type="ECO:0000313" key="4">
    <source>
        <dbReference type="EMBL" id="CAH2036541.1"/>
    </source>
</evidence>
<sequence>MLVSEKAGYWVQTRTGGKNQSLFKEVKLSSGDKYKAWIEYKRSTVTVTLAPAHLKKPKRPLIETQVNLSEVVLERMYTGFAGSMGRGVERHDIWSWTFENTAKNS</sequence>
<dbReference type="Gene3D" id="2.60.120.200">
    <property type="match status" value="1"/>
</dbReference>
<dbReference type="Pfam" id="PF00139">
    <property type="entry name" value="Lectin_legB"/>
    <property type="match status" value="1"/>
</dbReference>
<evidence type="ECO:0000259" key="3">
    <source>
        <dbReference type="Pfam" id="PF00139"/>
    </source>
</evidence>
<proteinExistence type="inferred from homology"/>
<evidence type="ECO:0000313" key="5">
    <source>
        <dbReference type="Proteomes" id="UP000836841"/>
    </source>
</evidence>
<dbReference type="InterPro" id="IPR001220">
    <property type="entry name" value="Legume_lectin_dom"/>
</dbReference>
<organism evidence="4 5">
    <name type="scientific">Thlaspi arvense</name>
    <name type="common">Field penny-cress</name>
    <dbReference type="NCBI Taxonomy" id="13288"/>
    <lineage>
        <taxon>Eukaryota</taxon>
        <taxon>Viridiplantae</taxon>
        <taxon>Streptophyta</taxon>
        <taxon>Embryophyta</taxon>
        <taxon>Tracheophyta</taxon>
        <taxon>Spermatophyta</taxon>
        <taxon>Magnoliopsida</taxon>
        <taxon>eudicotyledons</taxon>
        <taxon>Gunneridae</taxon>
        <taxon>Pentapetalae</taxon>
        <taxon>rosids</taxon>
        <taxon>malvids</taxon>
        <taxon>Brassicales</taxon>
        <taxon>Brassicaceae</taxon>
        <taxon>Thlaspideae</taxon>
        <taxon>Thlaspi</taxon>
    </lineage>
</organism>
<dbReference type="EMBL" id="OU466857">
    <property type="protein sequence ID" value="CAH2036541.1"/>
    <property type="molecule type" value="Genomic_DNA"/>
</dbReference>
<dbReference type="PANTHER" id="PTHR32401">
    <property type="entry name" value="CONCANAVALIN A-LIKE LECTIN FAMILY PROTEIN"/>
    <property type="match status" value="1"/>
</dbReference>
<accession>A0AAU9R9X2</accession>
<keyword evidence="2" id="KW-0430">Lectin</keyword>
<keyword evidence="5" id="KW-1185">Reference proteome</keyword>
<comment type="similarity">
    <text evidence="1">Belongs to the leguminous lectin family.</text>
</comment>
<evidence type="ECO:0000256" key="2">
    <source>
        <dbReference type="ARBA" id="ARBA00022734"/>
    </source>
</evidence>